<keyword evidence="4" id="KW-0233">DNA recombination</keyword>
<dbReference type="GO" id="GO:0015074">
    <property type="term" value="P:DNA integration"/>
    <property type="evidence" value="ECO:0007669"/>
    <property type="project" value="UniProtKB-KW"/>
</dbReference>
<name>A0A855ISQ2_9VIBR</name>
<evidence type="ECO:0000313" key="6">
    <source>
        <dbReference type="EMBL" id="PMM60901.1"/>
    </source>
</evidence>
<comment type="similarity">
    <text evidence="1">Belongs to the 'phage' integrase family.</text>
</comment>
<evidence type="ECO:0000256" key="4">
    <source>
        <dbReference type="ARBA" id="ARBA00023172"/>
    </source>
</evidence>
<dbReference type="InterPro" id="IPR013762">
    <property type="entry name" value="Integrase-like_cat_sf"/>
</dbReference>
<dbReference type="GO" id="GO:0006310">
    <property type="term" value="P:DNA recombination"/>
    <property type="evidence" value="ECO:0007669"/>
    <property type="project" value="UniProtKB-KW"/>
</dbReference>
<accession>A0A855ISQ2</accession>
<evidence type="ECO:0000259" key="5">
    <source>
        <dbReference type="PROSITE" id="PS51898"/>
    </source>
</evidence>
<dbReference type="EMBL" id="MCZJ01000008">
    <property type="protein sequence ID" value="PMM60901.1"/>
    <property type="molecule type" value="Genomic_DNA"/>
</dbReference>
<dbReference type="GO" id="GO:0003677">
    <property type="term" value="F:DNA binding"/>
    <property type="evidence" value="ECO:0007669"/>
    <property type="project" value="UniProtKB-KW"/>
</dbReference>
<dbReference type="PANTHER" id="PTHR30349:SF41">
    <property type="entry name" value="INTEGRASE_RECOMBINASE PROTEIN MJ0367-RELATED"/>
    <property type="match status" value="1"/>
</dbReference>
<evidence type="ECO:0000313" key="7">
    <source>
        <dbReference type="Proteomes" id="UP000235554"/>
    </source>
</evidence>
<evidence type="ECO:0000256" key="3">
    <source>
        <dbReference type="ARBA" id="ARBA00023125"/>
    </source>
</evidence>
<dbReference type="RefSeq" id="WP_102554715.1">
    <property type="nucleotide sequence ID" value="NZ_MCZJ01000008.1"/>
</dbReference>
<organism evidence="6 7">
    <name type="scientific">Vibrio lentus</name>
    <dbReference type="NCBI Taxonomy" id="136468"/>
    <lineage>
        <taxon>Bacteria</taxon>
        <taxon>Pseudomonadati</taxon>
        <taxon>Pseudomonadota</taxon>
        <taxon>Gammaproteobacteria</taxon>
        <taxon>Vibrionales</taxon>
        <taxon>Vibrionaceae</taxon>
        <taxon>Vibrio</taxon>
    </lineage>
</organism>
<keyword evidence="3" id="KW-0238">DNA-binding</keyword>
<dbReference type="InterPro" id="IPR011010">
    <property type="entry name" value="DNA_brk_join_enz"/>
</dbReference>
<evidence type="ECO:0000256" key="1">
    <source>
        <dbReference type="ARBA" id="ARBA00008857"/>
    </source>
</evidence>
<proteinExistence type="inferred from homology"/>
<dbReference type="InterPro" id="IPR002104">
    <property type="entry name" value="Integrase_catalytic"/>
</dbReference>
<dbReference type="CDD" id="cd00397">
    <property type="entry name" value="DNA_BRE_C"/>
    <property type="match status" value="1"/>
</dbReference>
<evidence type="ECO:0000256" key="2">
    <source>
        <dbReference type="ARBA" id="ARBA00022908"/>
    </source>
</evidence>
<protein>
    <recommendedName>
        <fullName evidence="5">Tyr recombinase domain-containing protein</fullName>
    </recommendedName>
</protein>
<reference evidence="7" key="1">
    <citation type="submission" date="2016-07" db="EMBL/GenBank/DDBJ databases">
        <title>Nontailed viruses are major unrecognized killers of bacteria in the ocean.</title>
        <authorList>
            <person name="Kauffman K."/>
            <person name="Hussain F."/>
            <person name="Yang J."/>
            <person name="Arevalo P."/>
            <person name="Brown J."/>
            <person name="Cutler M."/>
            <person name="Kelly L."/>
            <person name="Polz M.F."/>
        </authorList>
    </citation>
    <scope>NUCLEOTIDE SEQUENCE [LARGE SCALE GENOMIC DNA]</scope>
    <source>
        <strain evidence="7">10N.261.48.A1</strain>
    </source>
</reference>
<gene>
    <name evidence="6" type="ORF">BCT50_18855</name>
</gene>
<keyword evidence="2" id="KW-0229">DNA integration</keyword>
<dbReference type="InterPro" id="IPR050090">
    <property type="entry name" value="Tyrosine_recombinase_XerCD"/>
</dbReference>
<dbReference type="Proteomes" id="UP000235554">
    <property type="component" value="Unassembled WGS sequence"/>
</dbReference>
<comment type="caution">
    <text evidence="6">The sequence shown here is derived from an EMBL/GenBank/DDBJ whole genome shotgun (WGS) entry which is preliminary data.</text>
</comment>
<dbReference type="PROSITE" id="PS51898">
    <property type="entry name" value="TYR_RECOMBINASE"/>
    <property type="match status" value="1"/>
</dbReference>
<dbReference type="Gene3D" id="1.10.443.10">
    <property type="entry name" value="Intergrase catalytic core"/>
    <property type="match status" value="1"/>
</dbReference>
<dbReference type="SUPFAM" id="SSF56349">
    <property type="entry name" value="DNA breaking-rejoining enzymes"/>
    <property type="match status" value="1"/>
</dbReference>
<dbReference type="PANTHER" id="PTHR30349">
    <property type="entry name" value="PHAGE INTEGRASE-RELATED"/>
    <property type="match status" value="1"/>
</dbReference>
<dbReference type="AlphaFoldDB" id="A0A855ISQ2"/>
<feature type="domain" description="Tyr recombinase" evidence="5">
    <location>
        <begin position="214"/>
        <end position="450"/>
    </location>
</feature>
<dbReference type="Pfam" id="PF00589">
    <property type="entry name" value="Phage_integrase"/>
    <property type="match status" value="1"/>
</dbReference>
<sequence>MESVNFRLASGQKSYALYINGEPVDAFNCYINDLARTESANTVKSKASDLRIFFGYLDVLDNPDEIAELEVCKKTGTSLLTEIVLQFPLYLSMGRQAPEKSLAALAASKTSRKPTSNVTNQRVISSVRGFLKQSAQLQAELHSASEMGVVDLSVAPDIMFGESLFRQAMPRNQRKALLKKSVIAGVCRHGARLANNTILRTRKSSIVNQETGSSISKALSHEDAIPVLSETKTMRDRLFLSLVMGTGLREIEAANILLQDIDVKNKSIRCVNPLSRPLAYGNEFESFHGETAHDMAYKGRSTEETFFIEPFRTIFFQTLRDYLELERKPLNVGHSFLFVVLRKGETQGRPLSLCSDKTRQHAFKQALTRVYEKRGLAKPRGLALHSLRHFYGVYCLNYLCIGFHEDGTPITGLDLNVVQRLMGHANSSSTEVYAVPEIRRVMSKVQKALNIVQNIELNTEQKQLLIGNFGAHF</sequence>